<evidence type="ECO:0000256" key="1">
    <source>
        <dbReference type="SAM" id="Phobius"/>
    </source>
</evidence>
<dbReference type="InterPro" id="IPR007110">
    <property type="entry name" value="Ig-like_dom"/>
</dbReference>
<feature type="domain" description="Ig-like" evidence="2">
    <location>
        <begin position="122"/>
        <end position="214"/>
    </location>
</feature>
<keyword evidence="1" id="KW-0472">Membrane</keyword>
<dbReference type="Ensembl" id="ENSAMXT00005031482.1">
    <property type="protein sequence ID" value="ENSAMXP00005028679.1"/>
    <property type="gene ID" value="ENSAMXG00005014280.1"/>
</dbReference>
<dbReference type="Pfam" id="PF07654">
    <property type="entry name" value="C1-set"/>
    <property type="match status" value="2"/>
</dbReference>
<proteinExistence type="predicted"/>
<accession>A0A8B9JZW5</accession>
<dbReference type="InterPro" id="IPR003597">
    <property type="entry name" value="Ig_C1-set"/>
</dbReference>
<dbReference type="SUPFAM" id="SSF48726">
    <property type="entry name" value="Immunoglobulin"/>
    <property type="match status" value="2"/>
</dbReference>
<evidence type="ECO:0000259" key="2">
    <source>
        <dbReference type="PROSITE" id="PS50835"/>
    </source>
</evidence>
<feature type="transmembrane region" description="Helical" evidence="1">
    <location>
        <begin position="245"/>
        <end position="268"/>
    </location>
</feature>
<feature type="domain" description="Ig-like" evidence="2">
    <location>
        <begin position="38"/>
        <end position="110"/>
    </location>
</feature>
<protein>
    <recommendedName>
        <fullName evidence="2">Ig-like domain-containing protein</fullName>
    </recommendedName>
</protein>
<dbReference type="PROSITE" id="PS50835">
    <property type="entry name" value="IG_LIKE"/>
    <property type="match status" value="2"/>
</dbReference>
<dbReference type="InterPro" id="IPR013783">
    <property type="entry name" value="Ig-like_fold"/>
</dbReference>
<reference evidence="3" key="1">
    <citation type="submission" date="2025-08" db="UniProtKB">
        <authorList>
            <consortium name="Ensembl"/>
        </authorList>
    </citation>
    <scope>IDENTIFICATION</scope>
</reference>
<dbReference type="Gene3D" id="2.60.40.10">
    <property type="entry name" value="Immunoglobulins"/>
    <property type="match status" value="2"/>
</dbReference>
<evidence type="ECO:0000313" key="4">
    <source>
        <dbReference type="Proteomes" id="UP000694621"/>
    </source>
</evidence>
<organism evidence="3 4">
    <name type="scientific">Astyanax mexicanus</name>
    <name type="common">Blind cave fish</name>
    <name type="synonym">Astyanax fasciatus mexicanus</name>
    <dbReference type="NCBI Taxonomy" id="7994"/>
    <lineage>
        <taxon>Eukaryota</taxon>
        <taxon>Metazoa</taxon>
        <taxon>Chordata</taxon>
        <taxon>Craniata</taxon>
        <taxon>Vertebrata</taxon>
        <taxon>Euteleostomi</taxon>
        <taxon>Actinopterygii</taxon>
        <taxon>Neopterygii</taxon>
        <taxon>Teleostei</taxon>
        <taxon>Ostariophysi</taxon>
        <taxon>Characiformes</taxon>
        <taxon>Characoidei</taxon>
        <taxon>Acestrorhamphidae</taxon>
        <taxon>Acestrorhamphinae</taxon>
        <taxon>Astyanax</taxon>
    </lineage>
</organism>
<dbReference type="AlphaFoldDB" id="A0A8B9JZW5"/>
<keyword evidence="1" id="KW-1133">Transmembrane helix</keyword>
<keyword evidence="1" id="KW-0812">Transmembrane</keyword>
<dbReference type="Proteomes" id="UP000694621">
    <property type="component" value="Unplaced"/>
</dbReference>
<sequence length="273" mass="31054">TDTIFYLNFLFFFYIAKFSLKINPPPVKDLFVFNEAVITCVITGDDKNEVERAKVLWTFGGKTRTKNITDILNNITPPFTKTSNLTLSESEWFSGSEVTCSTERDKTTFSETIQVKKGGERPSVLFYKPENDVKDTENVSLLCEVSSSNLGDVYVMWQKNNDPYMEDKRKVYINNNTVLSYLTVSGRDYNNKNNKFTCAVKDANKENDTAPRINSTSKREIPAPDPGLYINCDKDSSGEDDYNSLWSTASSFIFLFLFTIVYSTVLSLSKIKQ</sequence>
<dbReference type="InterPro" id="IPR036179">
    <property type="entry name" value="Ig-like_dom_sf"/>
</dbReference>
<name>A0A8B9JZW5_ASTMX</name>
<evidence type="ECO:0000313" key="3">
    <source>
        <dbReference type="Ensembl" id="ENSAMXP00005028679.1"/>
    </source>
</evidence>